<name>A0ABS4DH02_9CHLR</name>
<dbReference type="SUPFAM" id="SSF88946">
    <property type="entry name" value="Sigma2 domain of RNA polymerase sigma factors"/>
    <property type="match status" value="1"/>
</dbReference>
<evidence type="ECO:0000313" key="2">
    <source>
        <dbReference type="Proteomes" id="UP001193081"/>
    </source>
</evidence>
<gene>
    <name evidence="1" type="ORF">EYB53_023570</name>
</gene>
<dbReference type="InterPro" id="IPR013325">
    <property type="entry name" value="RNA_pol_sigma_r2"/>
</dbReference>
<accession>A0ABS4DH02</accession>
<proteinExistence type="predicted"/>
<keyword evidence="2" id="KW-1185">Reference proteome</keyword>
<comment type="caution">
    <text evidence="1">The sequence shown here is derived from an EMBL/GenBank/DDBJ whole genome shotgun (WGS) entry which is preliminary data.</text>
</comment>
<reference evidence="1 2" key="1">
    <citation type="submission" date="2021-03" db="EMBL/GenBank/DDBJ databases">
        <authorList>
            <person name="Grouzdev D.S."/>
        </authorList>
    </citation>
    <scope>NUCLEOTIDE SEQUENCE [LARGE SCALE GENOMIC DNA]</scope>
    <source>
        <strain evidence="1 2">M50-1</strain>
    </source>
</reference>
<protein>
    <submittedName>
        <fullName evidence="1">Sigma-70 family RNA polymerase sigma factor</fullName>
    </submittedName>
</protein>
<dbReference type="EMBL" id="SIJK02000086">
    <property type="protein sequence ID" value="MBP1468714.1"/>
    <property type="molecule type" value="Genomic_DNA"/>
</dbReference>
<dbReference type="Gene3D" id="1.10.1740.10">
    <property type="match status" value="1"/>
</dbReference>
<evidence type="ECO:0000313" key="1">
    <source>
        <dbReference type="EMBL" id="MBP1468714.1"/>
    </source>
</evidence>
<organism evidence="1 2">
    <name type="scientific">Candidatus Chloroploca mongolica</name>
    <dbReference type="NCBI Taxonomy" id="2528176"/>
    <lineage>
        <taxon>Bacteria</taxon>
        <taxon>Bacillati</taxon>
        <taxon>Chloroflexota</taxon>
        <taxon>Chloroflexia</taxon>
        <taxon>Chloroflexales</taxon>
        <taxon>Chloroflexineae</taxon>
        <taxon>Oscillochloridaceae</taxon>
        <taxon>Candidatus Chloroploca</taxon>
    </lineage>
</organism>
<dbReference type="Proteomes" id="UP001193081">
    <property type="component" value="Unassembled WGS sequence"/>
</dbReference>
<dbReference type="RefSeq" id="WP_135481731.1">
    <property type="nucleotide sequence ID" value="NZ_SIJK02000086.1"/>
</dbReference>
<sequence length="262" mass="30436">MITQTIERCAHPKSSVIHRAPSKQRHAHDTPSVVDATLLAEMDLMTLVRCCATESERFYRGQAHNTWYSYELFRRALVERDEQAWAQLYQHYSALVEGWIRRSGAFVSSGESSEYFVVGAFTKFWRAIGPERFPSFPTLAALLQYLQLCATSVVIDSVRAQSWSEMLPEETLIYHHENLTAPDEEAVNRVDRQEFWRFIDEQLQSDVERIVIYSSFVLGLTPRALYGQHRELFNSVNDVYNVKRNVLGRLSRNQQLRQLISE</sequence>